<accession>A0A410MHF8</accession>
<dbReference type="PROSITE" id="PS51721">
    <property type="entry name" value="G_CP"/>
    <property type="match status" value="1"/>
</dbReference>
<dbReference type="InterPro" id="IPR048422">
    <property type="entry name" value="NOA1/YqeH-like_C"/>
</dbReference>
<dbReference type="InterPro" id="IPR050896">
    <property type="entry name" value="Mito_lipid_metab_GTPase"/>
</dbReference>
<evidence type="ECO:0000259" key="1">
    <source>
        <dbReference type="PROSITE" id="PS51721"/>
    </source>
</evidence>
<name>A0A410MHF8_9BACI</name>
<organism evidence="2 3">
    <name type="scientific">Halobacillus litoralis</name>
    <dbReference type="NCBI Taxonomy" id="45668"/>
    <lineage>
        <taxon>Bacteria</taxon>
        <taxon>Bacillati</taxon>
        <taxon>Bacillota</taxon>
        <taxon>Bacilli</taxon>
        <taxon>Bacillales</taxon>
        <taxon>Bacillaceae</taxon>
        <taxon>Halobacillus</taxon>
    </lineage>
</organism>
<dbReference type="GO" id="GO:0005525">
    <property type="term" value="F:GTP binding"/>
    <property type="evidence" value="ECO:0007669"/>
    <property type="project" value="InterPro"/>
</dbReference>
<dbReference type="PANTHER" id="PTHR46434:SF1">
    <property type="entry name" value="GENETIC INTERACTOR OF PROHIBITINS 3, MITOCHONDRIAL"/>
    <property type="match status" value="1"/>
</dbReference>
<dbReference type="AlphaFoldDB" id="A0A410MHF8"/>
<feature type="domain" description="CP-type G" evidence="1">
    <location>
        <begin position="66"/>
        <end position="229"/>
    </location>
</feature>
<proteinExistence type="predicted"/>
<dbReference type="Gene3D" id="3.40.50.300">
    <property type="entry name" value="P-loop containing nucleotide triphosphate hydrolases"/>
    <property type="match status" value="1"/>
</dbReference>
<dbReference type="InterPro" id="IPR006073">
    <property type="entry name" value="GTP-bd"/>
</dbReference>
<dbReference type="OrthoDB" id="9773841at2"/>
<dbReference type="EMBL" id="CP026118">
    <property type="protein sequence ID" value="QAS54120.1"/>
    <property type="molecule type" value="Genomic_DNA"/>
</dbReference>
<dbReference type="InterPro" id="IPR027417">
    <property type="entry name" value="P-loop_NTPase"/>
</dbReference>
<dbReference type="InterPro" id="IPR030378">
    <property type="entry name" value="G_CP_dom"/>
</dbReference>
<dbReference type="Pfam" id="PF01926">
    <property type="entry name" value="MMR_HSR1"/>
    <property type="match status" value="1"/>
</dbReference>
<evidence type="ECO:0000313" key="3">
    <source>
        <dbReference type="Proteomes" id="UP000287756"/>
    </source>
</evidence>
<dbReference type="Proteomes" id="UP000287756">
    <property type="component" value="Chromosome"/>
</dbReference>
<reference evidence="2 3" key="1">
    <citation type="submission" date="2018-01" db="EMBL/GenBank/DDBJ databases">
        <title>The whole genome sequencing and assembly of Halobacillus litoralis ERB031 strain.</title>
        <authorList>
            <person name="Lee S.-J."/>
            <person name="Park M.-K."/>
            <person name="Kim J.-Y."/>
            <person name="Lee Y.-J."/>
            <person name="Yi H."/>
            <person name="Bahn Y.-S."/>
            <person name="Kim J.F."/>
            <person name="Lee D.-W."/>
        </authorList>
    </citation>
    <scope>NUCLEOTIDE SEQUENCE [LARGE SCALE GENOMIC DNA]</scope>
    <source>
        <strain evidence="2 3">ERB 031</strain>
    </source>
</reference>
<dbReference type="NCBIfam" id="TIGR03597">
    <property type="entry name" value="GTPase_YqeH"/>
    <property type="match status" value="1"/>
</dbReference>
<dbReference type="InterPro" id="IPR019988">
    <property type="entry name" value="GTP-bd_ribosome_bgen_YqeH"/>
</dbReference>
<dbReference type="SUPFAM" id="SSF52540">
    <property type="entry name" value="P-loop containing nucleoside triphosphate hydrolases"/>
    <property type="match status" value="1"/>
</dbReference>
<dbReference type="KEGG" id="hli:HLI_18835"/>
<dbReference type="Pfam" id="PF21516">
    <property type="entry name" value="YqeH-like_C"/>
    <property type="match status" value="1"/>
</dbReference>
<gene>
    <name evidence="2" type="ORF">HLI_18835</name>
</gene>
<dbReference type="PANTHER" id="PTHR46434">
    <property type="entry name" value="GENETIC INTERACTOR OF PROHIBITINS 3, MITOCHONDRIAL"/>
    <property type="match status" value="1"/>
</dbReference>
<sequence>MAEERSIMADIQCQGCGAVIQTTNPEKAGYAPASALEREDIICKRCFRLKHYNEVQDVPYQDDDFLEMLNQISETDGLIIQLVDIFDFNGSFISGLKRLTGNNPVVLVGNKMDVLPKSVNPGKVKHWLRRSAKENGLDVEDVFLISAEKNQGIEELSQAIDRYRKGRDVYVVGTTNVGKSTFINTLISNTSGEKDAITTSYFPGTTLGFIDIPLDEKSSLFDTPGVIHRHQMAHYVSDKDLKLITPRKEVKPKVYQLNEGQTLYFGGLARLDFSSGERSSFVCYLSNEMNIHRTKMEKAEELYNNHVGELLSPPDEESLAKLPPLKGHTLKVREDKMDIVFSGLGWVTVPEGDVTVTAYVPEGVKVSLRESLI</sequence>
<evidence type="ECO:0000313" key="2">
    <source>
        <dbReference type="EMBL" id="QAS54120.1"/>
    </source>
</evidence>
<dbReference type="CDD" id="cd01855">
    <property type="entry name" value="YqeH"/>
    <property type="match status" value="1"/>
</dbReference>
<protein>
    <submittedName>
        <fullName evidence="2">Ribosome biogenesis GTPase YqeH</fullName>
    </submittedName>
</protein>